<dbReference type="eggNOG" id="ENOG5034CH5">
    <property type="taxonomic scope" value="Bacteria"/>
</dbReference>
<comment type="caution">
    <text evidence="1">The sequence shown here is derived from an EMBL/GenBank/DDBJ whole genome shotgun (WGS) entry which is preliminary data.</text>
</comment>
<dbReference type="Proteomes" id="UP000030652">
    <property type="component" value="Unassembled WGS sequence"/>
</dbReference>
<protein>
    <submittedName>
        <fullName evidence="1">Uncharacterized protein</fullName>
    </submittedName>
</protein>
<accession>A0A0B0EQZ2</accession>
<proteinExistence type="predicted"/>
<reference evidence="1 2" key="1">
    <citation type="submission" date="2014-10" db="EMBL/GenBank/DDBJ databases">
        <title>Draft genome of anammox bacterium scalindua brodae, obtained using differential coverage binning of sequence data from two enrichment reactors.</title>
        <authorList>
            <person name="Speth D.R."/>
            <person name="Russ L."/>
            <person name="Kartal B."/>
            <person name="Op den Camp H.J."/>
            <person name="Dutilh B.E."/>
            <person name="Jetten M.S."/>
        </authorList>
    </citation>
    <scope>NUCLEOTIDE SEQUENCE [LARGE SCALE GENOMIC DNA]</scope>
    <source>
        <strain evidence="1">RU1</strain>
    </source>
</reference>
<dbReference type="EMBL" id="JRYO01000048">
    <property type="protein sequence ID" value="KHE93563.1"/>
    <property type="molecule type" value="Genomic_DNA"/>
</dbReference>
<organism evidence="1 2">
    <name type="scientific">Candidatus Scalindua brodae</name>
    <dbReference type="NCBI Taxonomy" id="237368"/>
    <lineage>
        <taxon>Bacteria</taxon>
        <taxon>Pseudomonadati</taxon>
        <taxon>Planctomycetota</taxon>
        <taxon>Candidatus Brocadiia</taxon>
        <taxon>Candidatus Brocadiales</taxon>
        <taxon>Candidatus Scalinduaceae</taxon>
        <taxon>Candidatus Scalindua</taxon>
    </lineage>
</organism>
<gene>
    <name evidence="1" type="ORF">SCABRO_00680</name>
</gene>
<evidence type="ECO:0000313" key="1">
    <source>
        <dbReference type="EMBL" id="KHE93563.1"/>
    </source>
</evidence>
<name>A0A0B0EQZ2_9BACT</name>
<evidence type="ECO:0000313" key="2">
    <source>
        <dbReference type="Proteomes" id="UP000030652"/>
    </source>
</evidence>
<feature type="non-terminal residue" evidence="1">
    <location>
        <position position="85"/>
    </location>
</feature>
<sequence>MDTNCESLWKKIIGKPCILKGYARFDEGELEIGYGCDTGTLTDERVRNGEHKLQPEATTPALYSTHPFKLHDFPIILFQKLSKFP</sequence>
<dbReference type="AlphaFoldDB" id="A0A0B0EQZ2"/>